<evidence type="ECO:0000259" key="1">
    <source>
        <dbReference type="Pfam" id="PF13456"/>
    </source>
</evidence>
<keyword evidence="3" id="KW-1185">Reference proteome</keyword>
<gene>
    <name evidence="2" type="ORF">DY000_02029301</name>
</gene>
<dbReference type="Proteomes" id="UP000266723">
    <property type="component" value="Unassembled WGS sequence"/>
</dbReference>
<reference evidence="2 3" key="1">
    <citation type="journal article" date="2020" name="BMC Genomics">
        <title>Intraspecific diversification of the crop wild relative Brassica cretica Lam. using demographic model selection.</title>
        <authorList>
            <person name="Kioukis A."/>
            <person name="Michalopoulou V.A."/>
            <person name="Briers L."/>
            <person name="Pirintsos S."/>
            <person name="Studholme D.J."/>
            <person name="Pavlidis P."/>
            <person name="Sarris P.F."/>
        </authorList>
    </citation>
    <scope>NUCLEOTIDE SEQUENCE [LARGE SCALE GENOMIC DNA]</scope>
    <source>
        <strain evidence="3">cv. PFS-1207/04</strain>
    </source>
</reference>
<organism evidence="2 3">
    <name type="scientific">Brassica cretica</name>
    <name type="common">Mustard</name>
    <dbReference type="NCBI Taxonomy" id="69181"/>
    <lineage>
        <taxon>Eukaryota</taxon>
        <taxon>Viridiplantae</taxon>
        <taxon>Streptophyta</taxon>
        <taxon>Embryophyta</taxon>
        <taxon>Tracheophyta</taxon>
        <taxon>Spermatophyta</taxon>
        <taxon>Magnoliopsida</taxon>
        <taxon>eudicotyledons</taxon>
        <taxon>Gunneridae</taxon>
        <taxon>Pentapetalae</taxon>
        <taxon>rosids</taxon>
        <taxon>malvids</taxon>
        <taxon>Brassicales</taxon>
        <taxon>Brassicaceae</taxon>
        <taxon>Brassiceae</taxon>
        <taxon>Brassica</taxon>
    </lineage>
</organism>
<feature type="domain" description="RNase H type-1" evidence="1">
    <location>
        <begin position="5"/>
        <end position="50"/>
    </location>
</feature>
<protein>
    <recommendedName>
        <fullName evidence="1">RNase H type-1 domain-containing protein</fullName>
    </recommendedName>
</protein>
<accession>A0ABQ7DGY3</accession>
<dbReference type="EMBL" id="QGKV02000649">
    <property type="protein sequence ID" value="KAF3576864.1"/>
    <property type="molecule type" value="Genomic_DNA"/>
</dbReference>
<comment type="caution">
    <text evidence="2">The sequence shown here is derived from an EMBL/GenBank/DDBJ whole genome shotgun (WGS) entry which is preliminary data.</text>
</comment>
<name>A0ABQ7DGY3_BRACR</name>
<proteinExistence type="predicted"/>
<evidence type="ECO:0000313" key="2">
    <source>
        <dbReference type="EMBL" id="KAF3576864.1"/>
    </source>
</evidence>
<sequence length="136" mass="15718">MHVERVLSPLTAEALAIRSGLLRELAHGFTSLKVKSDCQKLIRAIQNKLQIKELFGIGAAWVWLLLLDHLKGNEIGMSLEATSTLLDYGRLSEAMEWRQRWFATQRHKITLYCLRWDSQEFIPLSEINVLELNRES</sequence>
<evidence type="ECO:0000313" key="3">
    <source>
        <dbReference type="Proteomes" id="UP000266723"/>
    </source>
</evidence>
<dbReference type="Pfam" id="PF13456">
    <property type="entry name" value="RVT_3"/>
    <property type="match status" value="1"/>
</dbReference>
<dbReference type="InterPro" id="IPR002156">
    <property type="entry name" value="RNaseH_domain"/>
</dbReference>